<gene>
    <name evidence="3" type="ORF">IAA96_00945</name>
</gene>
<keyword evidence="1" id="KW-0472">Membrane</keyword>
<dbReference type="AlphaFoldDB" id="A0A9D9ELF1"/>
<feature type="transmembrane region" description="Helical" evidence="1">
    <location>
        <begin position="117"/>
        <end position="135"/>
    </location>
</feature>
<keyword evidence="1" id="KW-1133">Transmembrane helix</keyword>
<organism evidence="3 4">
    <name type="scientific">Candidatus Avitreponema avistercoris</name>
    <dbReference type="NCBI Taxonomy" id="2840705"/>
    <lineage>
        <taxon>Bacteria</taxon>
        <taxon>Pseudomonadati</taxon>
        <taxon>Spirochaetota</taxon>
        <taxon>Spirochaetia</taxon>
        <taxon>Spirochaetales</taxon>
        <taxon>Candidatus Avitreponema</taxon>
    </lineage>
</organism>
<feature type="transmembrane region" description="Helical" evidence="1">
    <location>
        <begin position="256"/>
        <end position="278"/>
    </location>
</feature>
<comment type="caution">
    <text evidence="3">The sequence shown here is derived from an EMBL/GenBank/DDBJ whole genome shotgun (WGS) entry which is preliminary data.</text>
</comment>
<reference evidence="3" key="2">
    <citation type="journal article" date="2021" name="PeerJ">
        <title>Extensive microbial diversity within the chicken gut microbiome revealed by metagenomics and culture.</title>
        <authorList>
            <person name="Gilroy R."/>
            <person name="Ravi A."/>
            <person name="Getino M."/>
            <person name="Pursley I."/>
            <person name="Horton D.L."/>
            <person name="Alikhan N.F."/>
            <person name="Baker D."/>
            <person name="Gharbi K."/>
            <person name="Hall N."/>
            <person name="Watson M."/>
            <person name="Adriaenssens E.M."/>
            <person name="Foster-Nyarko E."/>
            <person name="Jarju S."/>
            <person name="Secka A."/>
            <person name="Antonio M."/>
            <person name="Oren A."/>
            <person name="Chaudhuri R.R."/>
            <person name="La Ragione R."/>
            <person name="Hildebrand F."/>
            <person name="Pallen M.J."/>
        </authorList>
    </citation>
    <scope>NUCLEOTIDE SEQUENCE</scope>
    <source>
        <strain evidence="3">B3-4054</strain>
    </source>
</reference>
<keyword evidence="2" id="KW-0732">Signal</keyword>
<keyword evidence="1" id="KW-0812">Transmembrane</keyword>
<dbReference type="Proteomes" id="UP000823616">
    <property type="component" value="Unassembled WGS sequence"/>
</dbReference>
<sequence length="490" mass="53864">MTKIPLPVSVLLCILVVSAAAAILFAGGEKTDAPVWQDYRVLCVSPQDREADLLRVLHAAGITGYVTESNAVLSPVQTMTPEMPFFSAAERLRSRWFTDAGGTYRIVYVHEKTAPGHYAGILGPLLTAAGFSWVLENSGSFVLLPVVLLASVLAVLPWLFRPFPLVAAAAVFPFLFSLTRNLTAAWFAGFFWLCGLSVLSAALFPPRRIFSPKDVPPVLVKYARFFLPWFAASLACAFLSGHGIPFVTLVPAGSAALVVLVILLAPGVFSAETLAFTLKNRKRIHPVFRYRMMGDRRPAGKKIPDLRLFFVQAACTLVLTVPVILSFSGAGTGGSRTEMQGKSRFFFEKPEKNPSDALYIPAPERYTLADGFSPDAYVRSTAAGPVFSGGSLAEGFLFSLADFVTLQWNVAAYPWRKLPGVFTVPREGDVILRRIFRRDGSGVLVAEEKIVEKFDADFIMRVMEEYTSPLEKMLLRQGKYVHAVRRELPQ</sequence>
<feature type="transmembrane region" description="Helical" evidence="1">
    <location>
        <begin position="184"/>
        <end position="204"/>
    </location>
</feature>
<accession>A0A9D9ELF1</accession>
<feature type="transmembrane region" description="Helical" evidence="1">
    <location>
        <begin position="306"/>
        <end position="327"/>
    </location>
</feature>
<name>A0A9D9ELF1_9SPIR</name>
<feature type="transmembrane region" description="Helical" evidence="1">
    <location>
        <begin position="225"/>
        <end position="244"/>
    </location>
</feature>
<proteinExistence type="predicted"/>
<feature type="transmembrane region" description="Helical" evidence="1">
    <location>
        <begin position="142"/>
        <end position="160"/>
    </location>
</feature>
<evidence type="ECO:0000256" key="1">
    <source>
        <dbReference type="SAM" id="Phobius"/>
    </source>
</evidence>
<reference evidence="3" key="1">
    <citation type="submission" date="2020-10" db="EMBL/GenBank/DDBJ databases">
        <authorList>
            <person name="Gilroy R."/>
        </authorList>
    </citation>
    <scope>NUCLEOTIDE SEQUENCE</scope>
    <source>
        <strain evidence="3">B3-4054</strain>
    </source>
</reference>
<evidence type="ECO:0000313" key="4">
    <source>
        <dbReference type="Proteomes" id="UP000823616"/>
    </source>
</evidence>
<protein>
    <submittedName>
        <fullName evidence="3">Uncharacterized protein</fullName>
    </submittedName>
</protein>
<evidence type="ECO:0000313" key="3">
    <source>
        <dbReference type="EMBL" id="MBO8449653.1"/>
    </source>
</evidence>
<feature type="signal peptide" evidence="2">
    <location>
        <begin position="1"/>
        <end position="21"/>
    </location>
</feature>
<feature type="chain" id="PRO_5038366475" evidence="2">
    <location>
        <begin position="22"/>
        <end position="490"/>
    </location>
</feature>
<evidence type="ECO:0000256" key="2">
    <source>
        <dbReference type="SAM" id="SignalP"/>
    </source>
</evidence>
<dbReference type="EMBL" id="JADIMS010000012">
    <property type="protein sequence ID" value="MBO8449653.1"/>
    <property type="molecule type" value="Genomic_DNA"/>
</dbReference>